<evidence type="ECO:0000313" key="2">
    <source>
        <dbReference type="EMBL" id="MBP2234301.1"/>
    </source>
</evidence>
<feature type="domain" description="Methyltransferase type 11" evidence="1">
    <location>
        <begin position="61"/>
        <end position="156"/>
    </location>
</feature>
<dbReference type="CDD" id="cd02440">
    <property type="entry name" value="AdoMet_MTases"/>
    <property type="match status" value="1"/>
</dbReference>
<dbReference type="PANTHER" id="PTHR42912">
    <property type="entry name" value="METHYLTRANSFERASE"/>
    <property type="match status" value="1"/>
</dbReference>
<dbReference type="EMBL" id="JAGILA010000001">
    <property type="protein sequence ID" value="MBP2234301.1"/>
    <property type="molecule type" value="Genomic_DNA"/>
</dbReference>
<keyword evidence="2" id="KW-0830">Ubiquinone</keyword>
<dbReference type="RefSeq" id="WP_209600548.1">
    <property type="nucleotide sequence ID" value="NZ_JAGILA010000001.1"/>
</dbReference>
<dbReference type="Gene3D" id="3.40.50.150">
    <property type="entry name" value="Vaccinia Virus protein VP39"/>
    <property type="match status" value="1"/>
</dbReference>
<proteinExistence type="predicted"/>
<reference evidence="2 3" key="1">
    <citation type="submission" date="2021-03" db="EMBL/GenBank/DDBJ databases">
        <title>Genomic Encyclopedia of Type Strains, Phase IV (KMG-IV): sequencing the most valuable type-strain genomes for metagenomic binning, comparative biology and taxonomic classification.</title>
        <authorList>
            <person name="Goeker M."/>
        </authorList>
    </citation>
    <scope>NUCLEOTIDE SEQUENCE [LARGE SCALE GENOMIC DNA]</scope>
    <source>
        <strain evidence="2 3">DSM 13372</strain>
    </source>
</reference>
<dbReference type="SUPFAM" id="SSF53335">
    <property type="entry name" value="S-adenosyl-L-methionine-dependent methyltransferases"/>
    <property type="match status" value="1"/>
</dbReference>
<dbReference type="InterPro" id="IPR029063">
    <property type="entry name" value="SAM-dependent_MTases_sf"/>
</dbReference>
<organism evidence="2 3">
    <name type="scientific">Sinorhizobium kostiense</name>
    <dbReference type="NCBI Taxonomy" id="76747"/>
    <lineage>
        <taxon>Bacteria</taxon>
        <taxon>Pseudomonadati</taxon>
        <taxon>Pseudomonadota</taxon>
        <taxon>Alphaproteobacteria</taxon>
        <taxon>Hyphomicrobiales</taxon>
        <taxon>Rhizobiaceae</taxon>
        <taxon>Sinorhizobium/Ensifer group</taxon>
        <taxon>Sinorhizobium</taxon>
    </lineage>
</organism>
<dbReference type="Proteomes" id="UP000730739">
    <property type="component" value="Unassembled WGS sequence"/>
</dbReference>
<dbReference type="InterPro" id="IPR013216">
    <property type="entry name" value="Methyltransf_11"/>
</dbReference>
<dbReference type="PANTHER" id="PTHR42912:SF80">
    <property type="entry name" value="METHYLTRANSFERASE DOMAIN-CONTAINING PROTEIN"/>
    <property type="match status" value="1"/>
</dbReference>
<comment type="caution">
    <text evidence="2">The sequence shown here is derived from an EMBL/GenBank/DDBJ whole genome shotgun (WGS) entry which is preliminary data.</text>
</comment>
<protein>
    <submittedName>
        <fullName evidence="2">Ubiquinone/menaquinone biosynthesis C-methylase UbiE</fullName>
    </submittedName>
</protein>
<evidence type="ECO:0000313" key="3">
    <source>
        <dbReference type="Proteomes" id="UP000730739"/>
    </source>
</evidence>
<sequence length="270" mass="30536">MSDVAERRNYDLRDEIKAYWSERAATFDLSPGHEIFSEEERTAWHRLFLRHLGSGDGRMALDLASGTGVISHLLDDLGFKVTGLDWAEPMLNLARRKAAGRKRKISFRIGDAENTMEPDECYDVVVNRHLVWTLVDPAAAFAEWLRVLKPGGTVLIVDGDFVSTSVLERLCGKLSAWGQRAGIFKPEAPIHSRDMMETHRSILSRVYFARGARAEAVVDLLHEAGFIDIEVDADLGEIHRTQAKNWNLFKGLARRSQHRYAIRAKRPDLA</sequence>
<gene>
    <name evidence="2" type="ORF">J2Z31_000791</name>
</gene>
<dbReference type="InterPro" id="IPR050508">
    <property type="entry name" value="Methyltransf_Superfamily"/>
</dbReference>
<evidence type="ECO:0000259" key="1">
    <source>
        <dbReference type="Pfam" id="PF08241"/>
    </source>
</evidence>
<keyword evidence="3" id="KW-1185">Reference proteome</keyword>
<name>A0ABS4QUI6_9HYPH</name>
<accession>A0ABS4QUI6</accession>
<dbReference type="Pfam" id="PF08241">
    <property type="entry name" value="Methyltransf_11"/>
    <property type="match status" value="1"/>
</dbReference>